<sequence length="124" mass="14536">MDIESFRDYCLTRPGAEECFPFGDDVLVYKILGKVFTYAALTPRDGIFIANMKCDTEYSAELMERYAGVCFGYHSDKKYWITVTLESDVPDELIRHLIDHSIEKVVRNMSRKQQEAYRLRYGNR</sequence>
<dbReference type="PANTHER" id="PTHR35145:SF1">
    <property type="entry name" value="CYTOPLASMIC PROTEIN"/>
    <property type="match status" value="1"/>
</dbReference>
<dbReference type="SUPFAM" id="SSF142906">
    <property type="entry name" value="YjbR-like"/>
    <property type="match status" value="1"/>
</dbReference>
<gene>
    <name evidence="1" type="ORF">H9816_01010</name>
</gene>
<dbReference type="GO" id="GO:0003677">
    <property type="term" value="F:DNA binding"/>
    <property type="evidence" value="ECO:0007669"/>
    <property type="project" value="UniProtKB-KW"/>
</dbReference>
<protein>
    <submittedName>
        <fullName evidence="1">MmcQ/YjbR family DNA-binding protein</fullName>
    </submittedName>
</protein>
<evidence type="ECO:0000313" key="2">
    <source>
        <dbReference type="Proteomes" id="UP000824014"/>
    </source>
</evidence>
<dbReference type="Pfam" id="PF04237">
    <property type="entry name" value="YjbR"/>
    <property type="match status" value="1"/>
</dbReference>
<keyword evidence="1" id="KW-0238">DNA-binding</keyword>
<dbReference type="Gene3D" id="3.90.1150.30">
    <property type="match status" value="1"/>
</dbReference>
<name>A0A9D2DCM1_9BACT</name>
<evidence type="ECO:0000313" key="1">
    <source>
        <dbReference type="EMBL" id="HIZ14483.1"/>
    </source>
</evidence>
<reference evidence="1" key="2">
    <citation type="submission" date="2021-04" db="EMBL/GenBank/DDBJ databases">
        <authorList>
            <person name="Gilroy R."/>
        </authorList>
    </citation>
    <scope>NUCLEOTIDE SEQUENCE</scope>
    <source>
        <strain evidence="1">ChiHjej11B10-19426</strain>
    </source>
</reference>
<dbReference type="InterPro" id="IPR007351">
    <property type="entry name" value="YjbR"/>
</dbReference>
<accession>A0A9D2DCM1</accession>
<dbReference type="AlphaFoldDB" id="A0A9D2DCM1"/>
<comment type="caution">
    <text evidence="1">The sequence shown here is derived from an EMBL/GenBank/DDBJ whole genome shotgun (WGS) entry which is preliminary data.</text>
</comment>
<dbReference type="PANTHER" id="PTHR35145">
    <property type="entry name" value="CYTOPLASMIC PROTEIN-RELATED"/>
    <property type="match status" value="1"/>
</dbReference>
<organism evidence="1 2">
    <name type="scientific">Candidatus Tidjanibacter faecipullorum</name>
    <dbReference type="NCBI Taxonomy" id="2838766"/>
    <lineage>
        <taxon>Bacteria</taxon>
        <taxon>Pseudomonadati</taxon>
        <taxon>Bacteroidota</taxon>
        <taxon>Bacteroidia</taxon>
        <taxon>Bacteroidales</taxon>
        <taxon>Rikenellaceae</taxon>
        <taxon>Tidjanibacter</taxon>
    </lineage>
</organism>
<proteinExistence type="predicted"/>
<dbReference type="Proteomes" id="UP000824014">
    <property type="component" value="Unassembled WGS sequence"/>
</dbReference>
<dbReference type="InterPro" id="IPR058532">
    <property type="entry name" value="YjbR/MT2646/Rv2570-like"/>
</dbReference>
<dbReference type="EMBL" id="DXCC01000004">
    <property type="protein sequence ID" value="HIZ14483.1"/>
    <property type="molecule type" value="Genomic_DNA"/>
</dbReference>
<dbReference type="InterPro" id="IPR038056">
    <property type="entry name" value="YjbR-like_sf"/>
</dbReference>
<reference evidence="1" key="1">
    <citation type="journal article" date="2021" name="PeerJ">
        <title>Extensive microbial diversity within the chicken gut microbiome revealed by metagenomics and culture.</title>
        <authorList>
            <person name="Gilroy R."/>
            <person name="Ravi A."/>
            <person name="Getino M."/>
            <person name="Pursley I."/>
            <person name="Horton D.L."/>
            <person name="Alikhan N.F."/>
            <person name="Baker D."/>
            <person name="Gharbi K."/>
            <person name="Hall N."/>
            <person name="Watson M."/>
            <person name="Adriaenssens E.M."/>
            <person name="Foster-Nyarko E."/>
            <person name="Jarju S."/>
            <person name="Secka A."/>
            <person name="Antonio M."/>
            <person name="Oren A."/>
            <person name="Chaudhuri R.R."/>
            <person name="La Ragione R."/>
            <person name="Hildebrand F."/>
            <person name="Pallen M.J."/>
        </authorList>
    </citation>
    <scope>NUCLEOTIDE SEQUENCE</scope>
    <source>
        <strain evidence="1">ChiHjej11B10-19426</strain>
    </source>
</reference>